<dbReference type="Gene3D" id="1.10.1040.10">
    <property type="entry name" value="N-(1-d-carboxylethyl)-l-norvaline Dehydrogenase, domain 2"/>
    <property type="match status" value="1"/>
</dbReference>
<reference evidence="2 3" key="1">
    <citation type="submission" date="2019-04" db="EMBL/GenBank/DDBJ databases">
        <authorList>
            <person name="Feng G."/>
            <person name="Zhang J."/>
            <person name="Zhu H."/>
        </authorList>
    </citation>
    <scope>NUCLEOTIDE SEQUENCE [LARGE SCALE GENOMIC DNA]</scope>
    <source>
        <strain evidence="2 3">JCM 31653</strain>
    </source>
</reference>
<sequence>MHLFIVDGDYLAAEFRRKFGPAHTYDFCPAAAPDLLTRLGAADAAFDLRAWPELHYEQPRQPLFYHTSCRTLAEIFRGEAPPFGPVFGFCALPTLLDKPVLEVSLYRPEDAPELAPLTAALGTRHCLVQDRVGLLTPRVVCMAINEACHALQESAADLPDIEQAIKSAHGFETGPFAWANAIGAGRVYEVLEALYQDTHEARYKVAPLLKSLALRNQSFPL</sequence>
<gene>
    <name evidence="2" type="ORF">E5K00_22150</name>
</gene>
<accession>A0A4Z0PUX8</accession>
<dbReference type="Pfam" id="PF00725">
    <property type="entry name" value="3HCDH"/>
    <property type="match status" value="1"/>
</dbReference>
<protein>
    <submittedName>
        <fullName evidence="2">3-hydroxyacyl-CoA dehydrogenase</fullName>
    </submittedName>
</protein>
<dbReference type="InterPro" id="IPR006108">
    <property type="entry name" value="3HC_DH_C"/>
</dbReference>
<evidence type="ECO:0000259" key="1">
    <source>
        <dbReference type="Pfam" id="PF00725"/>
    </source>
</evidence>
<dbReference type="EMBL" id="SRLC01000003">
    <property type="protein sequence ID" value="TGE20693.1"/>
    <property type="molecule type" value="Genomic_DNA"/>
</dbReference>
<feature type="domain" description="3-hydroxyacyl-CoA dehydrogenase C-terminal" evidence="1">
    <location>
        <begin position="135"/>
        <end position="214"/>
    </location>
</feature>
<dbReference type="AlphaFoldDB" id="A0A4Z0PUX8"/>
<dbReference type="RefSeq" id="WP_135465491.1">
    <property type="nucleotide sequence ID" value="NZ_SRLC01000003.1"/>
</dbReference>
<dbReference type="GO" id="GO:0016616">
    <property type="term" value="F:oxidoreductase activity, acting on the CH-OH group of donors, NAD or NADP as acceptor"/>
    <property type="evidence" value="ECO:0007669"/>
    <property type="project" value="InterPro"/>
</dbReference>
<dbReference type="InterPro" id="IPR008927">
    <property type="entry name" value="6-PGluconate_DH-like_C_sf"/>
</dbReference>
<evidence type="ECO:0000313" key="3">
    <source>
        <dbReference type="Proteomes" id="UP000297549"/>
    </source>
</evidence>
<comment type="caution">
    <text evidence="2">The sequence shown here is derived from an EMBL/GenBank/DDBJ whole genome shotgun (WGS) entry which is preliminary data.</text>
</comment>
<dbReference type="InterPro" id="IPR013328">
    <property type="entry name" value="6PGD_dom2"/>
</dbReference>
<dbReference type="OrthoDB" id="2986269at2"/>
<name>A0A4Z0PUX8_9BACT</name>
<evidence type="ECO:0000313" key="2">
    <source>
        <dbReference type="EMBL" id="TGE20693.1"/>
    </source>
</evidence>
<dbReference type="SUPFAM" id="SSF48179">
    <property type="entry name" value="6-phosphogluconate dehydrogenase C-terminal domain-like"/>
    <property type="match status" value="1"/>
</dbReference>
<dbReference type="GO" id="GO:0006631">
    <property type="term" value="P:fatty acid metabolic process"/>
    <property type="evidence" value="ECO:0007669"/>
    <property type="project" value="InterPro"/>
</dbReference>
<proteinExistence type="predicted"/>
<dbReference type="Proteomes" id="UP000297549">
    <property type="component" value="Unassembled WGS sequence"/>
</dbReference>
<keyword evidence="3" id="KW-1185">Reference proteome</keyword>
<organism evidence="2 3">
    <name type="scientific">Hymenobacter aquaticus</name>
    <dbReference type="NCBI Taxonomy" id="1867101"/>
    <lineage>
        <taxon>Bacteria</taxon>
        <taxon>Pseudomonadati</taxon>
        <taxon>Bacteroidota</taxon>
        <taxon>Cytophagia</taxon>
        <taxon>Cytophagales</taxon>
        <taxon>Hymenobacteraceae</taxon>
        <taxon>Hymenobacter</taxon>
    </lineage>
</organism>